<reference evidence="1" key="1">
    <citation type="submission" date="2022-02" db="EMBL/GenBank/DDBJ databases">
        <title>Plant Genome Project.</title>
        <authorList>
            <person name="Zhang R.-G."/>
        </authorList>
    </citation>
    <scope>NUCLEOTIDE SEQUENCE</scope>
    <source>
        <strain evidence="1">AT1</strain>
    </source>
</reference>
<organism evidence="1 2">
    <name type="scientific">Rhododendron molle</name>
    <name type="common">Chinese azalea</name>
    <name type="synonym">Azalea mollis</name>
    <dbReference type="NCBI Taxonomy" id="49168"/>
    <lineage>
        <taxon>Eukaryota</taxon>
        <taxon>Viridiplantae</taxon>
        <taxon>Streptophyta</taxon>
        <taxon>Embryophyta</taxon>
        <taxon>Tracheophyta</taxon>
        <taxon>Spermatophyta</taxon>
        <taxon>Magnoliopsida</taxon>
        <taxon>eudicotyledons</taxon>
        <taxon>Gunneridae</taxon>
        <taxon>Pentapetalae</taxon>
        <taxon>asterids</taxon>
        <taxon>Ericales</taxon>
        <taxon>Ericaceae</taxon>
        <taxon>Ericoideae</taxon>
        <taxon>Rhodoreae</taxon>
        <taxon>Rhododendron</taxon>
    </lineage>
</organism>
<evidence type="ECO:0000313" key="2">
    <source>
        <dbReference type="Proteomes" id="UP001062846"/>
    </source>
</evidence>
<comment type="caution">
    <text evidence="1">The sequence shown here is derived from an EMBL/GenBank/DDBJ whole genome shotgun (WGS) entry which is preliminary data.</text>
</comment>
<accession>A0ACC0Q1V4</accession>
<protein>
    <submittedName>
        <fullName evidence="1">Uncharacterized protein</fullName>
    </submittedName>
</protein>
<name>A0ACC0Q1V4_RHOML</name>
<evidence type="ECO:0000313" key="1">
    <source>
        <dbReference type="EMBL" id="KAI8571710.1"/>
    </source>
</evidence>
<dbReference type="EMBL" id="CM046388">
    <property type="protein sequence ID" value="KAI8571710.1"/>
    <property type="molecule type" value="Genomic_DNA"/>
</dbReference>
<dbReference type="Proteomes" id="UP001062846">
    <property type="component" value="Chromosome 1"/>
</dbReference>
<proteinExistence type="predicted"/>
<gene>
    <name evidence="1" type="ORF">RHMOL_Rhmol01G0140400</name>
</gene>
<keyword evidence="2" id="KW-1185">Reference proteome</keyword>
<sequence length="334" mass="36863">MLLSSVWWQVWFRVNDLLPDDLQKSLPDRPPEIHQPGTDVHEGTPKPVTKTQPTPRRSPPAPPQSEPTRSASPTPVNNSKDSGGALGAFWSTQHAKDSLIVEDQKGPKFDDDTSRHDQDHPERQVFGHNPSALKNVHVKSVSRTEEGGPSKDFELKFFKEDSGHISGRKKMANPDSKPAFPNEAFNTFVTEFDTNKVSPGIESKKSCHEEELAAEQSEKLEGTVWELQQGLFDNTSPSPVPKQWQAFADNPLPQPMSMNDTPKSVRTRNGNQNKPATPSHSGSDKWGFGTDNFTAVPTSSHISRPGSEFSSQHFGEPKNIENKSASQPAGWAGF</sequence>